<keyword evidence="1" id="KW-0472">Membrane</keyword>
<keyword evidence="1" id="KW-1133">Transmembrane helix</keyword>
<dbReference type="EMBL" id="CAJZBQ010000038">
    <property type="protein sequence ID" value="CAG9325277.1"/>
    <property type="molecule type" value="Genomic_DNA"/>
</dbReference>
<dbReference type="Proteomes" id="UP001162131">
    <property type="component" value="Unassembled WGS sequence"/>
</dbReference>
<evidence type="ECO:0000313" key="3">
    <source>
        <dbReference type="Proteomes" id="UP001162131"/>
    </source>
</evidence>
<name>A0AAU9JJM4_9CILI</name>
<accession>A0AAU9JJM4</accession>
<protein>
    <submittedName>
        <fullName evidence="2">Uncharacterized protein</fullName>
    </submittedName>
</protein>
<sequence>MSSETSKVPFDFTDISTENFSKVARPIDSKMLSGIALSNFSASSFHGSISSFRALLSLLALQFLFVWFVFTWFRWYQNFSCSCLLHLLSFWAVLLLYSQQFAFFLGFCFSFFSY</sequence>
<evidence type="ECO:0000313" key="2">
    <source>
        <dbReference type="EMBL" id="CAG9325277.1"/>
    </source>
</evidence>
<keyword evidence="3" id="KW-1185">Reference proteome</keyword>
<keyword evidence="1" id="KW-0812">Transmembrane</keyword>
<feature type="transmembrane region" description="Helical" evidence="1">
    <location>
        <begin position="88"/>
        <end position="112"/>
    </location>
</feature>
<comment type="caution">
    <text evidence="2">The sequence shown here is derived from an EMBL/GenBank/DDBJ whole genome shotgun (WGS) entry which is preliminary data.</text>
</comment>
<dbReference type="AlphaFoldDB" id="A0AAU9JJM4"/>
<feature type="transmembrane region" description="Helical" evidence="1">
    <location>
        <begin position="54"/>
        <end position="76"/>
    </location>
</feature>
<evidence type="ECO:0000256" key="1">
    <source>
        <dbReference type="SAM" id="Phobius"/>
    </source>
</evidence>
<gene>
    <name evidence="2" type="ORF">BSTOLATCC_MIC38540</name>
</gene>
<reference evidence="2" key="1">
    <citation type="submission" date="2021-09" db="EMBL/GenBank/DDBJ databases">
        <authorList>
            <consortium name="AG Swart"/>
            <person name="Singh M."/>
            <person name="Singh A."/>
            <person name="Seah K."/>
            <person name="Emmerich C."/>
        </authorList>
    </citation>
    <scope>NUCLEOTIDE SEQUENCE</scope>
    <source>
        <strain evidence="2">ATCC30299</strain>
    </source>
</reference>
<proteinExistence type="predicted"/>
<organism evidence="2 3">
    <name type="scientific">Blepharisma stoltei</name>
    <dbReference type="NCBI Taxonomy" id="1481888"/>
    <lineage>
        <taxon>Eukaryota</taxon>
        <taxon>Sar</taxon>
        <taxon>Alveolata</taxon>
        <taxon>Ciliophora</taxon>
        <taxon>Postciliodesmatophora</taxon>
        <taxon>Heterotrichea</taxon>
        <taxon>Heterotrichida</taxon>
        <taxon>Blepharismidae</taxon>
        <taxon>Blepharisma</taxon>
    </lineage>
</organism>